<evidence type="ECO:0000313" key="3">
    <source>
        <dbReference type="Proteomes" id="UP000078542"/>
    </source>
</evidence>
<evidence type="ECO:0000256" key="1">
    <source>
        <dbReference type="SAM" id="MobiDB-lite"/>
    </source>
</evidence>
<dbReference type="Proteomes" id="UP000078542">
    <property type="component" value="Unassembled WGS sequence"/>
</dbReference>
<protein>
    <submittedName>
        <fullName evidence="2">Uncharacterized protein</fullName>
    </submittedName>
</protein>
<evidence type="ECO:0000313" key="2">
    <source>
        <dbReference type="EMBL" id="KYN04939.1"/>
    </source>
</evidence>
<dbReference type="EMBL" id="KQ977220">
    <property type="protein sequence ID" value="KYN04939.1"/>
    <property type="molecule type" value="Genomic_DNA"/>
</dbReference>
<reference evidence="2 3" key="1">
    <citation type="submission" date="2016-03" db="EMBL/GenBank/DDBJ databases">
        <title>Cyphomyrmex costatus WGS genome.</title>
        <authorList>
            <person name="Nygaard S."/>
            <person name="Hu H."/>
            <person name="Boomsma J."/>
            <person name="Zhang G."/>
        </authorList>
    </citation>
    <scope>NUCLEOTIDE SEQUENCE [LARGE SCALE GENOMIC DNA]</scope>
    <source>
        <strain evidence="2">MS0001</strain>
        <tissue evidence="2">Whole body</tissue>
    </source>
</reference>
<proteinExistence type="predicted"/>
<keyword evidence="3" id="KW-1185">Reference proteome</keyword>
<gene>
    <name evidence="2" type="ORF">ALC62_04325</name>
</gene>
<dbReference type="AlphaFoldDB" id="A0A195CXR1"/>
<feature type="compositionally biased region" description="Polar residues" evidence="1">
    <location>
        <begin position="30"/>
        <end position="43"/>
    </location>
</feature>
<feature type="region of interest" description="Disordered" evidence="1">
    <location>
        <begin position="30"/>
        <end position="59"/>
    </location>
</feature>
<name>A0A195CXR1_9HYME</name>
<organism evidence="2 3">
    <name type="scientific">Cyphomyrmex costatus</name>
    <dbReference type="NCBI Taxonomy" id="456900"/>
    <lineage>
        <taxon>Eukaryota</taxon>
        <taxon>Metazoa</taxon>
        <taxon>Ecdysozoa</taxon>
        <taxon>Arthropoda</taxon>
        <taxon>Hexapoda</taxon>
        <taxon>Insecta</taxon>
        <taxon>Pterygota</taxon>
        <taxon>Neoptera</taxon>
        <taxon>Endopterygota</taxon>
        <taxon>Hymenoptera</taxon>
        <taxon>Apocrita</taxon>
        <taxon>Aculeata</taxon>
        <taxon>Formicoidea</taxon>
        <taxon>Formicidae</taxon>
        <taxon>Myrmicinae</taxon>
        <taxon>Cyphomyrmex</taxon>
    </lineage>
</organism>
<sequence length="105" mass="11684">MANRMRMLSVADSCEPVAERPYIPSCASTLSYSSSMTANPTSESNDDGREDVSKSRSSLGVISSRGLLGEHKKPRCIRSRLLYARSRKIQRYAIRGLCFVPLSRL</sequence>
<accession>A0A195CXR1</accession>